<reference evidence="22 23" key="1">
    <citation type="submission" date="2025-05" db="UniProtKB">
        <authorList>
            <consortium name="RefSeq"/>
        </authorList>
    </citation>
    <scope>IDENTIFICATION</scope>
</reference>
<keyword evidence="12" id="KW-0206">Cytoskeleton</keyword>
<keyword evidence="8" id="KW-0965">Cell junction</keyword>
<evidence type="ECO:0000259" key="19">
    <source>
        <dbReference type="PROSITE" id="PS50010"/>
    </source>
</evidence>
<evidence type="ECO:0000259" key="20">
    <source>
        <dbReference type="PROSITE" id="PS51021"/>
    </source>
</evidence>
<evidence type="ECO:0000256" key="9">
    <source>
        <dbReference type="ARBA" id="ARBA00023018"/>
    </source>
</evidence>
<feature type="domain" description="BAR" evidence="20">
    <location>
        <begin position="1004"/>
        <end position="1213"/>
    </location>
</feature>
<dbReference type="GeneID" id="101984654"/>
<name>A0ABM1AKM2_MICOH</name>
<dbReference type="Pfam" id="PF07653">
    <property type="entry name" value="SH3_2"/>
    <property type="match status" value="2"/>
</dbReference>
<dbReference type="CDD" id="cd11796">
    <property type="entry name" value="SH3_DNMBP_N3"/>
    <property type="match status" value="1"/>
</dbReference>
<dbReference type="CDD" id="cd12141">
    <property type="entry name" value="SH3_DNMBP_C2"/>
    <property type="match status" value="1"/>
</dbReference>
<dbReference type="InterPro" id="IPR000219">
    <property type="entry name" value="DH_dom"/>
</dbReference>
<dbReference type="PRINTS" id="PR00499">
    <property type="entry name" value="P67PHOX"/>
</dbReference>
<evidence type="ECO:0000256" key="7">
    <source>
        <dbReference type="ARBA" id="ARBA00022658"/>
    </source>
</evidence>
<evidence type="ECO:0000256" key="5">
    <source>
        <dbReference type="ARBA" id="ARBA00022443"/>
    </source>
</evidence>
<evidence type="ECO:0000256" key="17">
    <source>
        <dbReference type="SAM" id="MobiDB-lite"/>
    </source>
</evidence>
<evidence type="ECO:0000256" key="11">
    <source>
        <dbReference type="ARBA" id="ARBA00023054"/>
    </source>
</evidence>
<dbReference type="SUPFAM" id="SSF50044">
    <property type="entry name" value="SH3-domain"/>
    <property type="match status" value="6"/>
</dbReference>
<organism evidence="21 22">
    <name type="scientific">Microtus ochrogaster</name>
    <name type="common">Prairie vole</name>
    <dbReference type="NCBI Taxonomy" id="79684"/>
    <lineage>
        <taxon>Eukaryota</taxon>
        <taxon>Metazoa</taxon>
        <taxon>Chordata</taxon>
        <taxon>Craniata</taxon>
        <taxon>Vertebrata</taxon>
        <taxon>Euteleostomi</taxon>
        <taxon>Mammalia</taxon>
        <taxon>Eutheria</taxon>
        <taxon>Euarchontoglires</taxon>
        <taxon>Glires</taxon>
        <taxon>Rodentia</taxon>
        <taxon>Myomorpha</taxon>
        <taxon>Muroidea</taxon>
        <taxon>Cricetidae</taxon>
        <taxon>Arvicolinae</taxon>
        <taxon>Microtus</taxon>
    </lineage>
</organism>
<feature type="compositionally biased region" description="Polar residues" evidence="17">
    <location>
        <begin position="533"/>
        <end position="542"/>
    </location>
</feature>
<evidence type="ECO:0000259" key="18">
    <source>
        <dbReference type="PROSITE" id="PS50002"/>
    </source>
</evidence>
<feature type="compositionally biased region" description="Basic and acidic residues" evidence="17">
    <location>
        <begin position="668"/>
        <end position="678"/>
    </location>
</feature>
<dbReference type="InterPro" id="IPR027267">
    <property type="entry name" value="AH/BAR_dom_sf"/>
</dbReference>
<dbReference type="InterPro" id="IPR004148">
    <property type="entry name" value="BAR_dom"/>
</dbReference>
<feature type="region of interest" description="Disordered" evidence="17">
    <location>
        <begin position="495"/>
        <end position="549"/>
    </location>
</feature>
<feature type="compositionally biased region" description="Low complexity" evidence="17">
    <location>
        <begin position="1350"/>
        <end position="1374"/>
    </location>
</feature>
<dbReference type="CDD" id="cd00160">
    <property type="entry name" value="RhoGEF"/>
    <property type="match status" value="1"/>
</dbReference>
<dbReference type="PROSITE" id="PS51021">
    <property type="entry name" value="BAR"/>
    <property type="match status" value="1"/>
</dbReference>
<dbReference type="CDD" id="cd07589">
    <property type="entry name" value="BAR_DNMBP"/>
    <property type="match status" value="1"/>
</dbReference>
<keyword evidence="7" id="KW-0344">Guanine-nucleotide releasing factor</keyword>
<dbReference type="InterPro" id="IPR035820">
    <property type="entry name" value="DNMBP_SH3_C1"/>
</dbReference>
<feature type="compositionally biased region" description="Basic and acidic residues" evidence="17">
    <location>
        <begin position="336"/>
        <end position="349"/>
    </location>
</feature>
<evidence type="ECO:0000256" key="16">
    <source>
        <dbReference type="SAM" id="Coils"/>
    </source>
</evidence>
<feature type="domain" description="DH" evidence="19">
    <location>
        <begin position="780"/>
        <end position="963"/>
    </location>
</feature>
<feature type="compositionally biased region" description="Polar residues" evidence="17">
    <location>
        <begin position="400"/>
        <end position="409"/>
    </location>
</feature>
<dbReference type="InterPro" id="IPR036028">
    <property type="entry name" value="SH3-like_dom_sf"/>
</dbReference>
<feature type="domain" description="SH3" evidence="18">
    <location>
        <begin position="145"/>
        <end position="204"/>
    </location>
</feature>
<dbReference type="SUPFAM" id="SSF48065">
    <property type="entry name" value="DBL homology domain (DH-domain)"/>
    <property type="match status" value="1"/>
</dbReference>
<proteinExistence type="predicted"/>
<evidence type="ECO:0000313" key="23">
    <source>
        <dbReference type="RefSeq" id="XP_026637326.1"/>
    </source>
</evidence>
<feature type="compositionally biased region" description="Basic and acidic residues" evidence="17">
    <location>
        <begin position="1465"/>
        <end position="1476"/>
    </location>
</feature>
<dbReference type="Pfam" id="PF00621">
    <property type="entry name" value="RhoGEF"/>
    <property type="match status" value="1"/>
</dbReference>
<sequence>MEAGSVVRAIFDFCPSVSEELPLFVGDVIEVLAVVDEFWLLGKKEDVTGQFPSSFVEVVTIPSLKEGESLFVCTCEFTSRELNSLSLHRGDLVVLDGAPTAGWLQGRSCWGARGFFPSSCVRELCLSSQSQQWHSQSASLQIPEYSMGQARALMGLSAQLDEELDFREGDLITIIGVPEPGWFEGELEGRRGIFPEGFVELLGPLRTVDESVNSGGGDSCLANGDVDISTEETESGADEDDHPSGTYGLALYRFQALEPNELDFEVGDKIQILGTLEDGWLEGRLKGRTGIFPHRFVKLCPGTRTEETVVLPPEDSLPKNSEDPVDGLETSVVEEARLEPQEPGADRPDWGLSEQTPARLGHGVPAGVVNENSGQGDDASGSCPGVDLDRHLIKDPSTPDPSETVNGIYSQPRGPFHPQMQKNQFSSPAGESRQNSDPFSESVPSEARTRDYSSLPPQRTYAQGRSLQKPAPPLHRASSLVASRIGKPSYLSPRDLASYAQKHQPSAENAFGLYSAPERPERRPGPPDKGSATEVTTASQGDSIDLDSKLTQQLIEFEKSLSGPSTESDKIVRRFSIMDFNSEKDIVRGSSKSAPSQDPPEKRKALRPPPPRPCTPTPTSSHLLVDQSSKPAPTLAVRPSRPAPLPPSAQQRMNSASPKPTFCASWEAPEKEGPEHVEQSPAQTSPCPSVLVRIQDVEHDLDTYTRAQEELTLMLGDKQDESLRAETLENLKFYESTIQSLSLELQQLRDMTLLSSQSSSLVAPSGSVSPEKPEQRMLEKRAKVVAELVQTEKDYIRDLEMCIERVMVPLQQAQVPNIDFEGLFGNMQTVIKVSKQLLAALEISDAVGPVFLDHRDELEGTYRVYCQNHDDAISLLEIYEKDEKIQKHLQDSLADLKSLYNEWGCTNYINLGSFLIKPVQRIMRYPLLLMELLNSTPESHPDKVPLTSAVLAVKEINVNINEYKRRKDLVLKYRKGDDDSLMEKISKLNIHSIIKKSNRVSSHLKHLTGFAPQLKDEVFEETEKNFRMQERLIKSFIRDLSLYLQHIRESACVKVVAAMSMWDLCMERGHHDLEQFEKVHRCISDQLFTRFKERTERLVISPLNQLLSMFTGPHKLVQKRFDKLLDFYNCTERAEKLKDKKTLEELQSARNNYEALNAQLLDELPKFQQYAQGLFTNCIHGYAEAHCDFVQQALEQLQPLLSSLRATDREGNLIAIFHEEHSRALQQLQVFTFFPESLPAPRKPFERKTTDRQSSRKPLLGMPSYMLQSEELRASLLARYPPEKLFQVERNFNAAQDLDVSLLEGDLVGVIKKKDPMGSQNRWLIDSGVTKGFVYSSFLKPYNPRRSHSDASVGSHSSTESEQSSSSPRVQRQNSNSALTFNSNMTVSFTSGLSPKQPQDASSLKECDQGTLGLSLNAGSAETGPSRCFSDPDSTCQLRSGDSADGARDVSQPVSTLRSCQRSSRHPDVDSADGARDISQPVSTLRGCQRSSRHPEVVGYSVPGRNEQGNDLVKGSARAYPTPEDRNPRAYSTPEDRNPRAYSTPEDRNPRAYQTPEDRNTRAYPTPEDRNTRAYPTPEDRSRGLRSSETEGNQVYFAVYTFKARNPNELSVSANQRLKILEFKDVTGNTEWWLAEVNGKKGYVPSNYIRKTEYT</sequence>
<dbReference type="PROSITE" id="PS00741">
    <property type="entry name" value="DH_1"/>
    <property type="match status" value="1"/>
</dbReference>
<dbReference type="Pfam" id="PF03114">
    <property type="entry name" value="BAR"/>
    <property type="match status" value="1"/>
</dbReference>
<dbReference type="Pfam" id="PF00018">
    <property type="entry name" value="SH3_1"/>
    <property type="match status" value="2"/>
</dbReference>
<feature type="compositionally biased region" description="Polar residues" evidence="17">
    <location>
        <begin position="455"/>
        <end position="466"/>
    </location>
</feature>
<keyword evidence="21" id="KW-1185">Reference proteome</keyword>
<feature type="domain" description="SH3" evidence="18">
    <location>
        <begin position="2"/>
        <end position="61"/>
    </location>
</feature>
<evidence type="ECO:0000256" key="14">
    <source>
        <dbReference type="ARBA" id="ARBA00034103"/>
    </source>
</evidence>
<keyword evidence="5 15" id="KW-0728">SH3 domain</keyword>
<dbReference type="PANTHER" id="PTHR22834:SF19">
    <property type="entry name" value="DYNAMIN-BINDING PROTEIN"/>
    <property type="match status" value="1"/>
</dbReference>
<dbReference type="PROSITE" id="PS50010">
    <property type="entry name" value="DH_2"/>
    <property type="match status" value="1"/>
</dbReference>
<dbReference type="CDD" id="cd11798">
    <property type="entry name" value="SH3_DNMBP_C1"/>
    <property type="match status" value="1"/>
</dbReference>
<feature type="compositionally biased region" description="Polar residues" evidence="17">
    <location>
        <begin position="420"/>
        <end position="443"/>
    </location>
</feature>
<evidence type="ECO:0000256" key="12">
    <source>
        <dbReference type="ARBA" id="ARBA00023212"/>
    </source>
</evidence>
<keyword evidence="9" id="KW-0770">Synapse</keyword>
<protein>
    <recommendedName>
        <fullName evidence="4">Dynamin-binding protein</fullName>
    </recommendedName>
    <alternativeName>
        <fullName evidence="13">Scaffold protein Tuba</fullName>
    </alternativeName>
</protein>
<feature type="domain" description="SH3" evidence="18">
    <location>
        <begin position="1591"/>
        <end position="1654"/>
    </location>
</feature>
<evidence type="ECO:0000256" key="2">
    <source>
        <dbReference type="ARBA" id="ARBA00004282"/>
    </source>
</evidence>
<feature type="region of interest" description="Disordered" evidence="17">
    <location>
        <begin position="1415"/>
        <end position="1589"/>
    </location>
</feature>
<feature type="domain" description="SH3" evidence="18">
    <location>
        <begin position="66"/>
        <end position="126"/>
    </location>
</feature>
<evidence type="ECO:0000313" key="21">
    <source>
        <dbReference type="Proteomes" id="UP000694915"/>
    </source>
</evidence>
<dbReference type="InterPro" id="IPR001452">
    <property type="entry name" value="SH3_domain"/>
</dbReference>
<keyword evidence="11 16" id="KW-0175">Coiled coil</keyword>
<dbReference type="InterPro" id="IPR001331">
    <property type="entry name" value="GDS_CDC24_CS"/>
</dbReference>
<feature type="compositionally biased region" description="Pro residues" evidence="17">
    <location>
        <begin position="607"/>
        <end position="616"/>
    </location>
</feature>
<evidence type="ECO:0000256" key="3">
    <source>
        <dbReference type="ARBA" id="ARBA00004348"/>
    </source>
</evidence>
<dbReference type="SUPFAM" id="SSF103657">
    <property type="entry name" value="BAR/IMD domain-like"/>
    <property type="match status" value="1"/>
</dbReference>
<dbReference type="PANTHER" id="PTHR22834">
    <property type="entry name" value="NUCLEAR FUSION PROTEIN FUS2"/>
    <property type="match status" value="1"/>
</dbReference>
<dbReference type="Proteomes" id="UP000694915">
    <property type="component" value="Chromosome 8"/>
</dbReference>
<keyword evidence="10" id="KW-0333">Golgi apparatus</keyword>
<dbReference type="PROSITE" id="PS50002">
    <property type="entry name" value="SH3"/>
    <property type="match status" value="6"/>
</dbReference>
<dbReference type="InterPro" id="IPR035818">
    <property type="entry name" value="DNMBP_SH3_N2"/>
</dbReference>
<feature type="region of interest" description="Disordered" evidence="17">
    <location>
        <begin position="580"/>
        <end position="686"/>
    </location>
</feature>
<evidence type="ECO:0000256" key="15">
    <source>
        <dbReference type="PROSITE-ProRule" id="PRU00192"/>
    </source>
</evidence>
<evidence type="ECO:0000256" key="6">
    <source>
        <dbReference type="ARBA" id="ARBA00022490"/>
    </source>
</evidence>
<evidence type="ECO:0000256" key="13">
    <source>
        <dbReference type="ARBA" id="ARBA00032587"/>
    </source>
</evidence>
<keyword evidence="6" id="KW-0963">Cytoplasm</keyword>
<dbReference type="RefSeq" id="XP_013203658.1">
    <property type="nucleotide sequence ID" value="XM_013348204.2"/>
</dbReference>
<dbReference type="InterPro" id="IPR035819">
    <property type="entry name" value="DNMBP_SH3_N3"/>
</dbReference>
<dbReference type="CDD" id="cd11794">
    <property type="entry name" value="SH3_DNMBP_N1"/>
    <property type="match status" value="1"/>
</dbReference>
<evidence type="ECO:0000256" key="8">
    <source>
        <dbReference type="ARBA" id="ARBA00022949"/>
    </source>
</evidence>
<dbReference type="SMART" id="SM00325">
    <property type="entry name" value="RhoGEF"/>
    <property type="match status" value="1"/>
</dbReference>
<accession>A0ABM1AKM2</accession>
<dbReference type="Gene3D" id="1.20.900.10">
    <property type="entry name" value="Dbl homology (DH) domain"/>
    <property type="match status" value="1"/>
</dbReference>
<feature type="compositionally biased region" description="Polar residues" evidence="17">
    <location>
        <begin position="1452"/>
        <end position="1462"/>
    </location>
</feature>
<feature type="region of interest" description="Disordered" evidence="17">
    <location>
        <begin position="336"/>
        <end position="480"/>
    </location>
</feature>
<dbReference type="CDD" id="cd11795">
    <property type="entry name" value="SH3_DNMBP_N2"/>
    <property type="match status" value="1"/>
</dbReference>
<dbReference type="SMART" id="SM00721">
    <property type="entry name" value="BAR"/>
    <property type="match status" value="1"/>
</dbReference>
<feature type="domain" description="SH3" evidence="18">
    <location>
        <begin position="243"/>
        <end position="302"/>
    </location>
</feature>
<evidence type="ECO:0000256" key="4">
    <source>
        <dbReference type="ARBA" id="ARBA00018186"/>
    </source>
</evidence>
<evidence type="ECO:0000256" key="10">
    <source>
        <dbReference type="ARBA" id="ARBA00023034"/>
    </source>
</evidence>
<feature type="coiled-coil region" evidence="16">
    <location>
        <begin position="724"/>
        <end position="751"/>
    </location>
</feature>
<dbReference type="SMART" id="SM00326">
    <property type="entry name" value="SH3"/>
    <property type="match status" value="6"/>
</dbReference>
<feature type="domain" description="SH3" evidence="18">
    <location>
        <begin position="1281"/>
        <end position="1344"/>
    </location>
</feature>
<dbReference type="RefSeq" id="XP_026637326.1">
    <property type="nucleotide sequence ID" value="XM_026781525.1"/>
</dbReference>
<dbReference type="InterPro" id="IPR051492">
    <property type="entry name" value="Dynamin-Rho_GEF"/>
</dbReference>
<dbReference type="Gene3D" id="1.20.1270.60">
    <property type="entry name" value="Arfaptin homology (AH) domain/BAR domain"/>
    <property type="match status" value="1"/>
</dbReference>
<gene>
    <name evidence="22 23" type="primary">Dnmbp</name>
</gene>
<dbReference type="Gene3D" id="2.30.30.40">
    <property type="entry name" value="SH3 Domains"/>
    <property type="match status" value="6"/>
</dbReference>
<evidence type="ECO:0000313" key="22">
    <source>
        <dbReference type="RefSeq" id="XP_013203658.1"/>
    </source>
</evidence>
<feature type="compositionally biased region" description="Basic and acidic residues" evidence="17">
    <location>
        <begin position="1523"/>
        <end position="1589"/>
    </location>
</feature>
<dbReference type="InterPro" id="IPR035899">
    <property type="entry name" value="DBL_dom_sf"/>
</dbReference>
<dbReference type="InterPro" id="IPR035817">
    <property type="entry name" value="DNMBP_SH3_N1"/>
</dbReference>
<evidence type="ECO:0000256" key="1">
    <source>
        <dbReference type="ARBA" id="ARBA00004245"/>
    </source>
</evidence>
<feature type="region of interest" description="Disordered" evidence="17">
    <location>
        <begin position="1345"/>
        <end position="1374"/>
    </location>
</feature>
<comment type="subcellular location">
    <subcellularLocation>
        <location evidence="2">Cell junction</location>
    </subcellularLocation>
    <subcellularLocation>
        <location evidence="1">Cytoplasm</location>
        <location evidence="1">Cytoskeleton</location>
    </subcellularLocation>
    <subcellularLocation>
        <location evidence="3">Golgi apparatus</location>
        <location evidence="3">Golgi stack</location>
    </subcellularLocation>
    <subcellularLocation>
        <location evidence="14">Synapse</location>
    </subcellularLocation>
</comment>
<feature type="compositionally biased region" description="Polar residues" evidence="17">
    <location>
        <begin position="620"/>
        <end position="631"/>
    </location>
</feature>
<dbReference type="Pfam" id="PF14604">
    <property type="entry name" value="SH3_9"/>
    <property type="match status" value="1"/>
</dbReference>